<comment type="caution">
    <text evidence="8">The sequence shown here is derived from an EMBL/GenBank/DDBJ whole genome shotgun (WGS) entry which is preliminary data.</text>
</comment>
<dbReference type="PANTHER" id="PTHR46696">
    <property type="entry name" value="P450, PUTATIVE (EUROFUNG)-RELATED"/>
    <property type="match status" value="1"/>
</dbReference>
<keyword evidence="2 7" id="KW-0349">Heme</keyword>
<evidence type="ECO:0000256" key="7">
    <source>
        <dbReference type="RuleBase" id="RU000461"/>
    </source>
</evidence>
<dbReference type="Pfam" id="PF00067">
    <property type="entry name" value="p450"/>
    <property type="match status" value="1"/>
</dbReference>
<sequence>MVEPRMYPSIATPLYPFAREGYLDPAPGLISSRNASGISRVQLREGGEAWLVTSYRKVRELLMSPLLGTQYPAAAPSTDDASIALGFMFLKDPPEHTRLRRAVSRTFTPAKVERIRSRATEVAQTLIERMISTGPPAELMADFAYPLPISIISELLGIPETDRARFRSWADIVLGAVTRDPTEIGLVYGDLEQFVVDLVDAKPDGDDLVSSLVMNEGGVDALTRREIYSMSLGLLMAGYVTTSQAIAAGVVRLVRRSRLLERIAQGEVAVPALVEELLRCQDEERGIQRIAQTDFDVDGIAIGKGDIIILSRAGANRDSEIFTRPDDFMPDRANPGDHLTFGHGPHRCLGAQLARMELEVSIAAIAAKMPRLRLAVAESAIAWHCDGMDVITQELPVTW</sequence>
<evidence type="ECO:0000313" key="9">
    <source>
        <dbReference type="EMBL" id="MFH5245517.1"/>
    </source>
</evidence>
<keyword evidence="3 7" id="KW-0479">Metal-binding</keyword>
<evidence type="ECO:0000313" key="11">
    <source>
        <dbReference type="Proteomes" id="UP001609219"/>
    </source>
</evidence>
<accession>A0ABW7KCQ9</accession>
<dbReference type="SUPFAM" id="SSF48264">
    <property type="entry name" value="Cytochrome P450"/>
    <property type="match status" value="1"/>
</dbReference>
<dbReference type="Proteomes" id="UP001609219">
    <property type="component" value="Unassembled WGS sequence"/>
</dbReference>
<evidence type="ECO:0000256" key="3">
    <source>
        <dbReference type="ARBA" id="ARBA00022723"/>
    </source>
</evidence>
<dbReference type="PRINTS" id="PR00385">
    <property type="entry name" value="P450"/>
</dbReference>
<keyword evidence="11" id="KW-1185">Reference proteome</keyword>
<dbReference type="Gene3D" id="1.10.630.10">
    <property type="entry name" value="Cytochrome P450"/>
    <property type="match status" value="1"/>
</dbReference>
<proteinExistence type="inferred from homology"/>
<name>A0ABW7KCQ9_9NOCA</name>
<dbReference type="InterPro" id="IPR001128">
    <property type="entry name" value="Cyt_P450"/>
</dbReference>
<dbReference type="InterPro" id="IPR002397">
    <property type="entry name" value="Cyt_P450_B"/>
</dbReference>
<dbReference type="PRINTS" id="PR00359">
    <property type="entry name" value="BP450"/>
</dbReference>
<evidence type="ECO:0000256" key="5">
    <source>
        <dbReference type="ARBA" id="ARBA00023004"/>
    </source>
</evidence>
<evidence type="ECO:0000313" key="8">
    <source>
        <dbReference type="EMBL" id="MFH5232803.1"/>
    </source>
</evidence>
<evidence type="ECO:0000256" key="1">
    <source>
        <dbReference type="ARBA" id="ARBA00010617"/>
    </source>
</evidence>
<dbReference type="EMBL" id="JBIMSP010000080">
    <property type="protein sequence ID" value="MFH5245517.1"/>
    <property type="molecule type" value="Genomic_DNA"/>
</dbReference>
<gene>
    <name evidence="9" type="ORF">ACHIPV_27120</name>
    <name evidence="8" type="ORF">ACHIRB_30180</name>
</gene>
<keyword evidence="4 7" id="KW-0560">Oxidoreductase</keyword>
<dbReference type="EMBL" id="JBIMSN010000161">
    <property type="protein sequence ID" value="MFH5232803.1"/>
    <property type="molecule type" value="Genomic_DNA"/>
</dbReference>
<protein>
    <submittedName>
        <fullName evidence="8">Cytochrome P450</fullName>
    </submittedName>
</protein>
<evidence type="ECO:0000313" key="10">
    <source>
        <dbReference type="Proteomes" id="UP001609176"/>
    </source>
</evidence>
<dbReference type="InterPro" id="IPR036396">
    <property type="entry name" value="Cyt_P450_sf"/>
</dbReference>
<dbReference type="InterPro" id="IPR017972">
    <property type="entry name" value="Cyt_P450_CS"/>
</dbReference>
<evidence type="ECO:0000256" key="6">
    <source>
        <dbReference type="ARBA" id="ARBA00023033"/>
    </source>
</evidence>
<evidence type="ECO:0000256" key="4">
    <source>
        <dbReference type="ARBA" id="ARBA00023002"/>
    </source>
</evidence>
<dbReference type="Proteomes" id="UP001609176">
    <property type="component" value="Unassembled WGS sequence"/>
</dbReference>
<reference evidence="10 11" key="1">
    <citation type="submission" date="2024-10" db="EMBL/GenBank/DDBJ databases">
        <authorList>
            <person name="Riesco R."/>
        </authorList>
    </citation>
    <scope>NUCLEOTIDE SEQUENCE [LARGE SCALE GENOMIC DNA]</scope>
    <source>
        <strain evidence="9 10">NCIMB 15448</strain>
        <strain evidence="8 11">NCIMB 15450</strain>
    </source>
</reference>
<evidence type="ECO:0000256" key="2">
    <source>
        <dbReference type="ARBA" id="ARBA00022617"/>
    </source>
</evidence>
<dbReference type="PANTHER" id="PTHR46696:SF1">
    <property type="entry name" value="CYTOCHROME P450 YJIB-RELATED"/>
    <property type="match status" value="1"/>
</dbReference>
<keyword evidence="6 7" id="KW-0503">Monooxygenase</keyword>
<dbReference type="PROSITE" id="PS00086">
    <property type="entry name" value="CYTOCHROME_P450"/>
    <property type="match status" value="1"/>
</dbReference>
<dbReference type="RefSeq" id="WP_395126302.1">
    <property type="nucleotide sequence ID" value="NZ_JBIMSN010000161.1"/>
</dbReference>
<organism evidence="8 11">
    <name type="scientific">Antrihabitans spumae</name>
    <dbReference type="NCBI Taxonomy" id="3373370"/>
    <lineage>
        <taxon>Bacteria</taxon>
        <taxon>Bacillati</taxon>
        <taxon>Actinomycetota</taxon>
        <taxon>Actinomycetes</taxon>
        <taxon>Mycobacteriales</taxon>
        <taxon>Nocardiaceae</taxon>
        <taxon>Antrihabitans</taxon>
    </lineage>
</organism>
<comment type="similarity">
    <text evidence="1 7">Belongs to the cytochrome P450 family.</text>
</comment>
<keyword evidence="5 7" id="KW-0408">Iron</keyword>